<feature type="compositionally biased region" description="Low complexity" evidence="1">
    <location>
        <begin position="98"/>
        <end position="111"/>
    </location>
</feature>
<name>A0A9Q3IYT4_9BASI</name>
<reference evidence="2" key="1">
    <citation type="submission" date="2021-03" db="EMBL/GenBank/DDBJ databases">
        <title>Draft genome sequence of rust myrtle Austropuccinia psidii MF-1, a brazilian biotype.</title>
        <authorList>
            <person name="Quecine M.C."/>
            <person name="Pachon D.M.R."/>
            <person name="Bonatelli M.L."/>
            <person name="Correr F.H."/>
            <person name="Franceschini L.M."/>
            <person name="Leite T.F."/>
            <person name="Margarido G.R.A."/>
            <person name="Almeida C.A."/>
            <person name="Ferrarezi J.A."/>
            <person name="Labate C.A."/>
        </authorList>
    </citation>
    <scope>NUCLEOTIDE SEQUENCE</scope>
    <source>
        <strain evidence="2">MF-1</strain>
    </source>
</reference>
<proteinExistence type="predicted"/>
<protein>
    <submittedName>
        <fullName evidence="2">Uncharacterized protein</fullName>
    </submittedName>
</protein>
<comment type="caution">
    <text evidence="2">The sequence shown here is derived from an EMBL/GenBank/DDBJ whole genome shotgun (WGS) entry which is preliminary data.</text>
</comment>
<accession>A0A9Q3IYT4</accession>
<feature type="region of interest" description="Disordered" evidence="1">
    <location>
        <begin position="88"/>
        <end position="126"/>
    </location>
</feature>
<keyword evidence="3" id="KW-1185">Reference proteome</keyword>
<dbReference type="AlphaFoldDB" id="A0A9Q3IYT4"/>
<feature type="region of interest" description="Disordered" evidence="1">
    <location>
        <begin position="1"/>
        <end position="25"/>
    </location>
</feature>
<dbReference type="EMBL" id="AVOT02058492">
    <property type="protein sequence ID" value="MBW0552377.1"/>
    <property type="molecule type" value="Genomic_DNA"/>
</dbReference>
<dbReference type="Proteomes" id="UP000765509">
    <property type="component" value="Unassembled WGS sequence"/>
</dbReference>
<evidence type="ECO:0000313" key="2">
    <source>
        <dbReference type="EMBL" id="MBW0552377.1"/>
    </source>
</evidence>
<evidence type="ECO:0000313" key="3">
    <source>
        <dbReference type="Proteomes" id="UP000765509"/>
    </source>
</evidence>
<gene>
    <name evidence="2" type="ORF">O181_092092</name>
</gene>
<evidence type="ECO:0000256" key="1">
    <source>
        <dbReference type="SAM" id="MobiDB-lite"/>
    </source>
</evidence>
<organism evidence="2 3">
    <name type="scientific">Austropuccinia psidii MF-1</name>
    <dbReference type="NCBI Taxonomy" id="1389203"/>
    <lineage>
        <taxon>Eukaryota</taxon>
        <taxon>Fungi</taxon>
        <taxon>Dikarya</taxon>
        <taxon>Basidiomycota</taxon>
        <taxon>Pucciniomycotina</taxon>
        <taxon>Pucciniomycetes</taxon>
        <taxon>Pucciniales</taxon>
        <taxon>Sphaerophragmiaceae</taxon>
        <taxon>Austropuccinia</taxon>
    </lineage>
</organism>
<sequence>MRKPLWGRKELPFGNEYPDTEASTPDESIVNRISNIVYLPTNRYSYVSQEDKVINSYYGSPQLPSPVQPPSRKNKNILVTHSYQFTQPRPSLVPNFAPRPSSIPSTNTPPNKDSLTKPSPMPTTTNIQRMTATSSNTRAEGCSLPFPAFKVVQSRGL</sequence>